<reference evidence="2 3" key="1">
    <citation type="journal article" date="2009" name="Nat. Genet.">
        <title>The genome of the cucumber, Cucumis sativus L.</title>
        <authorList>
            <person name="Huang S."/>
            <person name="Li R."/>
            <person name="Zhang Z."/>
            <person name="Li L."/>
            <person name="Gu X."/>
            <person name="Fan W."/>
            <person name="Lucas W.J."/>
            <person name="Wang X."/>
            <person name="Xie B."/>
            <person name="Ni P."/>
            <person name="Ren Y."/>
            <person name="Zhu H."/>
            <person name="Li J."/>
            <person name="Lin K."/>
            <person name="Jin W."/>
            <person name="Fei Z."/>
            <person name="Li G."/>
            <person name="Staub J."/>
            <person name="Kilian A."/>
            <person name="van der Vossen E.A."/>
            <person name="Wu Y."/>
            <person name="Guo J."/>
            <person name="He J."/>
            <person name="Jia Z."/>
            <person name="Ren Y."/>
            <person name="Tian G."/>
            <person name="Lu Y."/>
            <person name="Ruan J."/>
            <person name="Qian W."/>
            <person name="Wang M."/>
            <person name="Huang Q."/>
            <person name="Li B."/>
            <person name="Xuan Z."/>
            <person name="Cao J."/>
            <person name="Asan"/>
            <person name="Wu Z."/>
            <person name="Zhang J."/>
            <person name="Cai Q."/>
            <person name="Bai Y."/>
            <person name="Zhao B."/>
            <person name="Han Y."/>
            <person name="Li Y."/>
            <person name="Li X."/>
            <person name="Wang S."/>
            <person name="Shi Q."/>
            <person name="Liu S."/>
            <person name="Cho W.K."/>
            <person name="Kim J.Y."/>
            <person name="Xu Y."/>
            <person name="Heller-Uszynska K."/>
            <person name="Miao H."/>
            <person name="Cheng Z."/>
            <person name="Zhang S."/>
            <person name="Wu J."/>
            <person name="Yang Y."/>
            <person name="Kang H."/>
            <person name="Li M."/>
            <person name="Liang H."/>
            <person name="Ren X."/>
            <person name="Shi Z."/>
            <person name="Wen M."/>
            <person name="Jian M."/>
            <person name="Yang H."/>
            <person name="Zhang G."/>
            <person name="Yang Z."/>
            <person name="Chen R."/>
            <person name="Liu S."/>
            <person name="Li J."/>
            <person name="Ma L."/>
            <person name="Liu H."/>
            <person name="Zhou Y."/>
            <person name="Zhao J."/>
            <person name="Fang X."/>
            <person name="Li G."/>
            <person name="Fang L."/>
            <person name="Li Y."/>
            <person name="Liu D."/>
            <person name="Zheng H."/>
            <person name="Zhang Y."/>
            <person name="Qin N."/>
            <person name="Li Z."/>
            <person name="Yang G."/>
            <person name="Yang S."/>
            <person name="Bolund L."/>
            <person name="Kristiansen K."/>
            <person name="Zheng H."/>
            <person name="Li S."/>
            <person name="Zhang X."/>
            <person name="Yang H."/>
            <person name="Wang J."/>
            <person name="Sun R."/>
            <person name="Zhang B."/>
            <person name="Jiang S."/>
            <person name="Wang J."/>
            <person name="Du Y."/>
            <person name="Li S."/>
        </authorList>
    </citation>
    <scope>NUCLEOTIDE SEQUENCE [LARGE SCALE GENOMIC DNA]</scope>
    <source>
        <strain evidence="3">cv. 9930</strain>
    </source>
</reference>
<dbReference type="Proteomes" id="UP000029981">
    <property type="component" value="Chromosome 3"/>
</dbReference>
<sequence>MIILDTDRCLLTSPLLCSSVVALPQHRRRFRRGLLARFEKATCSQAPVSFIFILNALCFRLLILLHLPINQLIEEFWNPLKSKALGMDPKHTGEILKHLEKQGEFLMDAYRSMSHELHKLQVEEEMLMRKFYEIMSAHGLVKKNEDDRNSSGSARNGDNNIE</sequence>
<feature type="region of interest" description="Disordered" evidence="1">
    <location>
        <begin position="143"/>
        <end position="162"/>
    </location>
</feature>
<reference evidence="2 3" key="2">
    <citation type="journal article" date="2009" name="PLoS ONE">
        <title>An integrated genetic and cytogenetic map of the cucumber genome.</title>
        <authorList>
            <person name="Ren Y."/>
            <person name="Zhang Z."/>
            <person name="Liu J."/>
            <person name="Staub J.E."/>
            <person name="Han Y."/>
            <person name="Cheng Z."/>
            <person name="Li X."/>
            <person name="Lu J."/>
            <person name="Miao H."/>
            <person name="Kang H."/>
            <person name="Xie B."/>
            <person name="Gu X."/>
            <person name="Wang X."/>
            <person name="Du Y."/>
            <person name="Jin W."/>
            <person name="Huang S."/>
        </authorList>
    </citation>
    <scope>NUCLEOTIDE SEQUENCE [LARGE SCALE GENOMIC DNA]</scope>
    <source>
        <strain evidence="3">cv. 9930</strain>
    </source>
</reference>
<dbReference type="AlphaFoldDB" id="A0A0A0LF72"/>
<dbReference type="STRING" id="3659.A0A0A0LF72"/>
<evidence type="ECO:0000313" key="3">
    <source>
        <dbReference type="Proteomes" id="UP000029981"/>
    </source>
</evidence>
<feature type="compositionally biased region" description="Polar residues" evidence="1">
    <location>
        <begin position="150"/>
        <end position="162"/>
    </location>
</feature>
<evidence type="ECO:0000313" key="2">
    <source>
        <dbReference type="EMBL" id="KGN59534.1"/>
    </source>
</evidence>
<dbReference type="Gramene" id="KGN59534">
    <property type="protein sequence ID" value="KGN59534"/>
    <property type="gene ID" value="Csa_3G824790"/>
</dbReference>
<evidence type="ECO:0000256" key="1">
    <source>
        <dbReference type="SAM" id="MobiDB-lite"/>
    </source>
</evidence>
<gene>
    <name evidence="2" type="ORF">Csa_3G824790</name>
</gene>
<keyword evidence="3" id="KW-1185">Reference proteome</keyword>
<reference evidence="2 3" key="3">
    <citation type="journal article" date="2010" name="BMC Genomics">
        <title>Transcriptome sequencing and comparative analysis of cucumber flowers with different sex types.</title>
        <authorList>
            <person name="Guo S."/>
            <person name="Zheng Y."/>
            <person name="Joung J.G."/>
            <person name="Liu S."/>
            <person name="Zhang Z."/>
            <person name="Crasta O.R."/>
            <person name="Sobral B.W."/>
            <person name="Xu Y."/>
            <person name="Huang S."/>
            <person name="Fei Z."/>
        </authorList>
    </citation>
    <scope>NUCLEOTIDE SEQUENCE [LARGE SCALE GENOMIC DNA]</scope>
    <source>
        <strain evidence="3">cv. 9930</strain>
    </source>
</reference>
<reference evidence="2 3" key="4">
    <citation type="journal article" date="2011" name="BMC Genomics">
        <title>RNA-Seq improves annotation of protein-coding genes in the cucumber genome.</title>
        <authorList>
            <person name="Li Z."/>
            <person name="Zhang Z."/>
            <person name="Yan P."/>
            <person name="Huang S."/>
            <person name="Fei Z."/>
            <person name="Lin K."/>
        </authorList>
    </citation>
    <scope>NUCLEOTIDE SEQUENCE [LARGE SCALE GENOMIC DNA]</scope>
    <source>
        <strain evidence="3">cv. 9930</strain>
    </source>
</reference>
<protein>
    <submittedName>
        <fullName evidence="2">Uncharacterized protein</fullName>
    </submittedName>
</protein>
<accession>A0A0A0LF72</accession>
<proteinExistence type="predicted"/>
<name>A0A0A0LF72_CUCSA</name>
<dbReference type="PANTHER" id="PTHR37718:SF2">
    <property type="entry name" value="OS03G0205150 PROTEIN"/>
    <property type="match status" value="1"/>
</dbReference>
<dbReference type="PANTHER" id="PTHR37718">
    <property type="entry name" value="BNAC03G61340D PROTEIN"/>
    <property type="match status" value="1"/>
</dbReference>
<dbReference type="EMBL" id="CM002924">
    <property type="protein sequence ID" value="KGN59534.1"/>
    <property type="molecule type" value="Genomic_DNA"/>
</dbReference>
<organism evidence="2 3">
    <name type="scientific">Cucumis sativus</name>
    <name type="common">Cucumber</name>
    <dbReference type="NCBI Taxonomy" id="3659"/>
    <lineage>
        <taxon>Eukaryota</taxon>
        <taxon>Viridiplantae</taxon>
        <taxon>Streptophyta</taxon>
        <taxon>Embryophyta</taxon>
        <taxon>Tracheophyta</taxon>
        <taxon>Spermatophyta</taxon>
        <taxon>Magnoliopsida</taxon>
        <taxon>eudicotyledons</taxon>
        <taxon>Gunneridae</taxon>
        <taxon>Pentapetalae</taxon>
        <taxon>rosids</taxon>
        <taxon>fabids</taxon>
        <taxon>Cucurbitales</taxon>
        <taxon>Cucurbitaceae</taxon>
        <taxon>Benincaseae</taxon>
        <taxon>Cucumis</taxon>
    </lineage>
</organism>